<evidence type="ECO:0008006" key="3">
    <source>
        <dbReference type="Google" id="ProtNLM"/>
    </source>
</evidence>
<evidence type="ECO:0000313" key="2">
    <source>
        <dbReference type="Proteomes" id="UP001642540"/>
    </source>
</evidence>
<dbReference type="Pfam" id="PF02958">
    <property type="entry name" value="EcKL"/>
    <property type="match status" value="1"/>
</dbReference>
<comment type="caution">
    <text evidence="1">The sequence shown here is derived from an EMBL/GenBank/DDBJ whole genome shotgun (WGS) entry which is preliminary data.</text>
</comment>
<keyword evidence="2" id="KW-1185">Reference proteome</keyword>
<sequence length="230" mass="26045">MEEHQNKHPKVETLLKKFIPEPIQQIRSSTGSKPGDNIIGKMLALQITTESGKKYDLILKSFVSLTEDEPNPMELRFSKVMSAFRVFGNELAYYDRVRPEMKKLVNYSLPTPQTYFSHNDDAGGGLKSCLILEDLRPQGYKMADKIGGLSSLEIFMVLEKIAKFHAASYVYLEKAEILKKSNAADQEDVLTVHVFAKSNGIADGVHTIFMNTIYFDMIDVLKEKKVFATR</sequence>
<dbReference type="InterPro" id="IPR004119">
    <property type="entry name" value="EcKL"/>
</dbReference>
<dbReference type="EMBL" id="CAXLJM020000129">
    <property type="protein sequence ID" value="CAL8139629.1"/>
    <property type="molecule type" value="Genomic_DNA"/>
</dbReference>
<accession>A0ABP1RZK8</accession>
<reference evidence="1 2" key="1">
    <citation type="submission" date="2024-08" db="EMBL/GenBank/DDBJ databases">
        <authorList>
            <person name="Cucini C."/>
            <person name="Frati F."/>
        </authorList>
    </citation>
    <scope>NUCLEOTIDE SEQUENCE [LARGE SCALE GENOMIC DNA]</scope>
</reference>
<dbReference type="Proteomes" id="UP001642540">
    <property type="component" value="Unassembled WGS sequence"/>
</dbReference>
<name>A0ABP1RZK8_9HEXA</name>
<dbReference type="PANTHER" id="PTHR11012:SF30">
    <property type="entry name" value="PROTEIN KINASE-LIKE DOMAIN-CONTAINING"/>
    <property type="match status" value="1"/>
</dbReference>
<gene>
    <name evidence="1" type="ORF">ODALV1_LOCUS27919</name>
</gene>
<protein>
    <recommendedName>
        <fullName evidence="3">CHK kinase-like domain-containing protein</fullName>
    </recommendedName>
</protein>
<evidence type="ECO:0000313" key="1">
    <source>
        <dbReference type="EMBL" id="CAL8139629.1"/>
    </source>
</evidence>
<proteinExistence type="predicted"/>
<dbReference type="PANTHER" id="PTHR11012">
    <property type="entry name" value="PROTEIN KINASE-LIKE DOMAIN-CONTAINING"/>
    <property type="match status" value="1"/>
</dbReference>
<organism evidence="1 2">
    <name type="scientific">Orchesella dallaii</name>
    <dbReference type="NCBI Taxonomy" id="48710"/>
    <lineage>
        <taxon>Eukaryota</taxon>
        <taxon>Metazoa</taxon>
        <taxon>Ecdysozoa</taxon>
        <taxon>Arthropoda</taxon>
        <taxon>Hexapoda</taxon>
        <taxon>Collembola</taxon>
        <taxon>Entomobryomorpha</taxon>
        <taxon>Entomobryoidea</taxon>
        <taxon>Orchesellidae</taxon>
        <taxon>Orchesellinae</taxon>
        <taxon>Orchesella</taxon>
    </lineage>
</organism>